<evidence type="ECO:0000256" key="2">
    <source>
        <dbReference type="ARBA" id="ARBA00022737"/>
    </source>
</evidence>
<dbReference type="Pfam" id="PF12799">
    <property type="entry name" value="LRR_4"/>
    <property type="match status" value="1"/>
</dbReference>
<dbReference type="WBParaSite" id="DME_0000083801-mRNA-1">
    <property type="protein sequence ID" value="DME_0000083801-mRNA-1"/>
    <property type="gene ID" value="DME_0000083801"/>
</dbReference>
<evidence type="ECO:0000313" key="5">
    <source>
        <dbReference type="Proteomes" id="UP000274756"/>
    </source>
</evidence>
<dbReference type="EMBL" id="UYYG01001151">
    <property type="protein sequence ID" value="VDN55225.1"/>
    <property type="molecule type" value="Genomic_DNA"/>
</dbReference>
<evidence type="ECO:0000313" key="4">
    <source>
        <dbReference type="Proteomes" id="UP000038040"/>
    </source>
</evidence>
<keyword evidence="5" id="KW-1185">Reference proteome</keyword>
<dbReference type="Proteomes" id="UP000038040">
    <property type="component" value="Unplaced"/>
</dbReference>
<dbReference type="STRING" id="318479.A0A0N4U2E0"/>
<name>A0A0N4U2E0_DRAME</name>
<accession>A0A0N4U2E0</accession>
<sequence>MNKVQHLEALKYCTKLEELYLRRNKIESLNELEHLKDLKNLKVLWIDDNPCTADNNHRAKILKILPNLLRLDDKPVTVDDLIEMRESRKKSLDFEALSGTERHVIDMMLPNNSQFVNIASSHSFNALDEKPLKAMYSSMCSNIMEDEQNDDQDISWNEFSINDQFSPSPSIIDTTKNSLLTQSVYEGSAEYIRQSRCYRLPLTLQHRSISLPRRQFASVTSSKQRFERIVSAVNVLLDELDDDGLRVVIEEAQRRIKKHR</sequence>
<keyword evidence="2" id="KW-0677">Repeat</keyword>
<gene>
    <name evidence="3" type="ORF">DME_LOCUS5198</name>
</gene>
<dbReference type="Proteomes" id="UP000274756">
    <property type="component" value="Unassembled WGS sequence"/>
</dbReference>
<dbReference type="AlphaFoldDB" id="A0A0N4U2E0"/>
<keyword evidence="1" id="KW-0433">Leucine-rich repeat</keyword>
<proteinExistence type="predicted"/>
<dbReference type="OrthoDB" id="1517790at2759"/>
<dbReference type="Gene3D" id="3.80.10.10">
    <property type="entry name" value="Ribonuclease Inhibitor"/>
    <property type="match status" value="1"/>
</dbReference>
<dbReference type="GO" id="GO:0007010">
    <property type="term" value="P:cytoskeleton organization"/>
    <property type="evidence" value="ECO:0007669"/>
    <property type="project" value="TreeGrafter"/>
</dbReference>
<dbReference type="PROSITE" id="PS51450">
    <property type="entry name" value="LRR"/>
    <property type="match status" value="1"/>
</dbReference>
<reference evidence="3 5" key="2">
    <citation type="submission" date="2018-11" db="EMBL/GenBank/DDBJ databases">
        <authorList>
            <consortium name="Pathogen Informatics"/>
        </authorList>
    </citation>
    <scope>NUCLEOTIDE SEQUENCE [LARGE SCALE GENOMIC DNA]</scope>
</reference>
<evidence type="ECO:0000256" key="1">
    <source>
        <dbReference type="ARBA" id="ARBA00022614"/>
    </source>
</evidence>
<dbReference type="InterPro" id="IPR001611">
    <property type="entry name" value="Leu-rich_rpt"/>
</dbReference>
<dbReference type="SUPFAM" id="SSF52058">
    <property type="entry name" value="L domain-like"/>
    <property type="match status" value="1"/>
</dbReference>
<organism evidence="4 6">
    <name type="scientific">Dracunculus medinensis</name>
    <name type="common">Guinea worm</name>
    <dbReference type="NCBI Taxonomy" id="318479"/>
    <lineage>
        <taxon>Eukaryota</taxon>
        <taxon>Metazoa</taxon>
        <taxon>Ecdysozoa</taxon>
        <taxon>Nematoda</taxon>
        <taxon>Chromadorea</taxon>
        <taxon>Rhabditida</taxon>
        <taxon>Spirurina</taxon>
        <taxon>Dracunculoidea</taxon>
        <taxon>Dracunculidae</taxon>
        <taxon>Dracunculus</taxon>
    </lineage>
</organism>
<evidence type="ECO:0000313" key="3">
    <source>
        <dbReference type="EMBL" id="VDN55225.1"/>
    </source>
</evidence>
<dbReference type="PANTHER" id="PTHR18849:SF0">
    <property type="entry name" value="CILIA- AND FLAGELLA-ASSOCIATED PROTEIN 410-RELATED"/>
    <property type="match status" value="1"/>
</dbReference>
<dbReference type="PANTHER" id="PTHR18849">
    <property type="entry name" value="LEUCINE RICH REPEAT PROTEIN"/>
    <property type="match status" value="1"/>
</dbReference>
<dbReference type="InterPro" id="IPR032675">
    <property type="entry name" value="LRR_dom_sf"/>
</dbReference>
<evidence type="ECO:0000313" key="6">
    <source>
        <dbReference type="WBParaSite" id="DME_0000083801-mRNA-1"/>
    </source>
</evidence>
<protein>
    <submittedName>
        <fullName evidence="6">LRRcap domain-containing protein</fullName>
    </submittedName>
</protein>
<dbReference type="InterPro" id="IPR025875">
    <property type="entry name" value="Leu-rich_rpt_4"/>
</dbReference>
<reference evidence="6" key="1">
    <citation type="submission" date="2017-02" db="UniProtKB">
        <authorList>
            <consortium name="WormBaseParasite"/>
        </authorList>
    </citation>
    <scope>IDENTIFICATION</scope>
</reference>